<sequence>RDELIKKFGKCPTCEGLPKEDQKKPIYKCPDCGIPTHCSEEHYKQNLIEHKLHTCEMLKEFNEDTHDLMSGRKMPELEFPSSQSLDEEVNLLNWDTFLYTRGFPSIDHARSLRHVSKLLTYPITIGSVLHQNGPYTLRNRLTNEGLKSLIALRTTLHPKQTSVDIKTLQPAETVRIFIIGARAEAQLPLHLYTQLSYLFPTIALHIHFIGPESILPGNESHTTHFNHYLSFTWKNSFYHDYHDSISPFDPYCDIFFLFHPGIYQNNGKELWEKTIKKLLKTKCAILITGFNENDMKNEIQIIEEDDTFEFDWILEPGENEFKSLRRDIDIKDVRIGVYPNWGIFGIRGKRYDIRQYEEDDGRLTLPIIAKLAKFTLTKTRECLFILIQHNLVYWAESREGQRIGIYYSIEKDEILTRLNFGIYIKNANEWIESKHASELVKYILLNGKVTFAGLVEEMKINKKSNKKYYVLPVNFADSKSARDKATEAEQRELAKVTNFIPTKKQMAEAKAKLAANLDTDDVATGSKRKLNMDNFDRPAKQLKGEITIDDNQYYRVNYEKFNVKARNKRFSKFVRNLINHSAGMIMKYILDIADCDKASDIESCSISLQKIIKNIPESKDEIFAQQMKTERGKTVNRESLIKQYLDCLIEDDANILCKKDENMGGMYFVKYNALCESLKQQ</sequence>
<keyword evidence="2" id="KW-1185">Reference proteome</keyword>
<proteinExistence type="predicted"/>
<dbReference type="EMBL" id="CAJVPM010006623">
    <property type="protein sequence ID" value="CAG8537039.1"/>
    <property type="molecule type" value="Genomic_DNA"/>
</dbReference>
<comment type="caution">
    <text evidence="1">The sequence shown here is derived from an EMBL/GenBank/DDBJ whole genome shotgun (WGS) entry which is preliminary data.</text>
</comment>
<protein>
    <submittedName>
        <fullName evidence="1">6137_t:CDS:1</fullName>
    </submittedName>
</protein>
<reference evidence="1" key="1">
    <citation type="submission" date="2021-06" db="EMBL/GenBank/DDBJ databases">
        <authorList>
            <person name="Kallberg Y."/>
            <person name="Tangrot J."/>
            <person name="Rosling A."/>
        </authorList>
    </citation>
    <scope>NUCLEOTIDE SEQUENCE</scope>
    <source>
        <strain evidence="1">AU212A</strain>
    </source>
</reference>
<feature type="non-terminal residue" evidence="1">
    <location>
        <position position="1"/>
    </location>
</feature>
<name>A0ACA9LNN9_9GLOM</name>
<accession>A0ACA9LNN9</accession>
<feature type="non-terminal residue" evidence="1">
    <location>
        <position position="681"/>
    </location>
</feature>
<evidence type="ECO:0000313" key="1">
    <source>
        <dbReference type="EMBL" id="CAG8537039.1"/>
    </source>
</evidence>
<gene>
    <name evidence="1" type="ORF">SCALOS_LOCUS4687</name>
</gene>
<dbReference type="Proteomes" id="UP000789860">
    <property type="component" value="Unassembled WGS sequence"/>
</dbReference>
<organism evidence="1 2">
    <name type="scientific">Scutellospora calospora</name>
    <dbReference type="NCBI Taxonomy" id="85575"/>
    <lineage>
        <taxon>Eukaryota</taxon>
        <taxon>Fungi</taxon>
        <taxon>Fungi incertae sedis</taxon>
        <taxon>Mucoromycota</taxon>
        <taxon>Glomeromycotina</taxon>
        <taxon>Glomeromycetes</taxon>
        <taxon>Diversisporales</taxon>
        <taxon>Gigasporaceae</taxon>
        <taxon>Scutellospora</taxon>
    </lineage>
</organism>
<evidence type="ECO:0000313" key="2">
    <source>
        <dbReference type="Proteomes" id="UP000789860"/>
    </source>
</evidence>